<protein>
    <submittedName>
        <fullName evidence="1">Uncharacterized protein</fullName>
    </submittedName>
</protein>
<feature type="non-terminal residue" evidence="1">
    <location>
        <position position="32"/>
    </location>
</feature>
<gene>
    <name evidence="1" type="ORF">METZ01_LOCUS62980</name>
</gene>
<name>A0A381T1P0_9ZZZZ</name>
<dbReference type="EMBL" id="UINC01003894">
    <property type="protein sequence ID" value="SVA10126.1"/>
    <property type="molecule type" value="Genomic_DNA"/>
</dbReference>
<organism evidence="1">
    <name type="scientific">marine metagenome</name>
    <dbReference type="NCBI Taxonomy" id="408172"/>
    <lineage>
        <taxon>unclassified sequences</taxon>
        <taxon>metagenomes</taxon>
        <taxon>ecological metagenomes</taxon>
    </lineage>
</organism>
<dbReference type="AlphaFoldDB" id="A0A381T1P0"/>
<evidence type="ECO:0000313" key="1">
    <source>
        <dbReference type="EMBL" id="SVA10126.1"/>
    </source>
</evidence>
<proteinExistence type="predicted"/>
<accession>A0A381T1P0</accession>
<sequence>RRVVQEKRREVRAAGDELTARGVQGMVAKLKI</sequence>
<feature type="non-terminal residue" evidence="1">
    <location>
        <position position="1"/>
    </location>
</feature>
<reference evidence="1" key="1">
    <citation type="submission" date="2018-05" db="EMBL/GenBank/DDBJ databases">
        <authorList>
            <person name="Lanie J.A."/>
            <person name="Ng W.-L."/>
            <person name="Kazmierczak K.M."/>
            <person name="Andrzejewski T.M."/>
            <person name="Davidsen T.M."/>
            <person name="Wayne K.J."/>
            <person name="Tettelin H."/>
            <person name="Glass J.I."/>
            <person name="Rusch D."/>
            <person name="Podicherti R."/>
            <person name="Tsui H.-C.T."/>
            <person name="Winkler M.E."/>
        </authorList>
    </citation>
    <scope>NUCLEOTIDE SEQUENCE</scope>
</reference>